<sequence precursor="true">MIPKPTNPIAKLAVMISLLAGSVAHAQRNINAEAANDAAAIESKVDQWDNFPSGRMIQFSGHSWRVKGGGPNQRYGPGGFPFGASDQSVWVDKQGRLHLRVTQIDGVWHSAEVRLTEPLGHGDYRFTTVGRIDDLDPNLVFGLFLWEYQASYDESNARNVANEFDIEFGTWKDPKRAPAQFVCQPWHHKDSLHPYRFSLVGDDVLSTHTFRWLPKRVECRAWRGGPKGEHISDQQLTQWTYAGPNVPGGTPQVHLNFWCIEEPPARATPQEVIIDQFEFVPVKKQAVQRTITQDQ</sequence>
<evidence type="ECO:0000313" key="3">
    <source>
        <dbReference type="Proteomes" id="UP000315010"/>
    </source>
</evidence>
<accession>A0A5C5Z072</accession>
<feature type="signal peptide" evidence="1">
    <location>
        <begin position="1"/>
        <end position="26"/>
    </location>
</feature>
<keyword evidence="3" id="KW-1185">Reference proteome</keyword>
<dbReference type="Gene3D" id="2.60.120.200">
    <property type="match status" value="1"/>
</dbReference>
<organism evidence="2 3">
    <name type="scientific">Novipirellula herctigrandis</name>
    <dbReference type="NCBI Taxonomy" id="2527986"/>
    <lineage>
        <taxon>Bacteria</taxon>
        <taxon>Pseudomonadati</taxon>
        <taxon>Planctomycetota</taxon>
        <taxon>Planctomycetia</taxon>
        <taxon>Pirellulales</taxon>
        <taxon>Pirellulaceae</taxon>
        <taxon>Novipirellula</taxon>
    </lineage>
</organism>
<evidence type="ECO:0000256" key="1">
    <source>
        <dbReference type="SAM" id="SignalP"/>
    </source>
</evidence>
<protein>
    <recommendedName>
        <fullName evidence="4">GH16 domain-containing protein</fullName>
    </recommendedName>
</protein>
<evidence type="ECO:0008006" key="4">
    <source>
        <dbReference type="Google" id="ProtNLM"/>
    </source>
</evidence>
<reference evidence="2 3" key="1">
    <citation type="submission" date="2019-02" db="EMBL/GenBank/DDBJ databases">
        <title>Deep-cultivation of Planctomycetes and their phenomic and genomic characterization uncovers novel biology.</title>
        <authorList>
            <person name="Wiegand S."/>
            <person name="Jogler M."/>
            <person name="Boedeker C."/>
            <person name="Pinto D."/>
            <person name="Vollmers J."/>
            <person name="Rivas-Marin E."/>
            <person name="Kohn T."/>
            <person name="Peeters S.H."/>
            <person name="Heuer A."/>
            <person name="Rast P."/>
            <person name="Oberbeckmann S."/>
            <person name="Bunk B."/>
            <person name="Jeske O."/>
            <person name="Meyerdierks A."/>
            <person name="Storesund J.E."/>
            <person name="Kallscheuer N."/>
            <person name="Luecker S."/>
            <person name="Lage O.M."/>
            <person name="Pohl T."/>
            <person name="Merkel B.J."/>
            <person name="Hornburger P."/>
            <person name="Mueller R.-W."/>
            <person name="Bruemmer F."/>
            <person name="Labrenz M."/>
            <person name="Spormann A.M."/>
            <person name="Op Den Camp H."/>
            <person name="Overmann J."/>
            <person name="Amann R."/>
            <person name="Jetten M.S.M."/>
            <person name="Mascher T."/>
            <person name="Medema M.H."/>
            <person name="Devos D.P."/>
            <person name="Kaster A.-K."/>
            <person name="Ovreas L."/>
            <person name="Rohde M."/>
            <person name="Galperin M.Y."/>
            <person name="Jogler C."/>
        </authorList>
    </citation>
    <scope>NUCLEOTIDE SEQUENCE [LARGE SCALE GENOMIC DNA]</scope>
    <source>
        <strain evidence="2 3">CA13</strain>
    </source>
</reference>
<keyword evidence="1" id="KW-0732">Signal</keyword>
<dbReference type="OrthoDB" id="370098at2"/>
<name>A0A5C5Z072_9BACT</name>
<proteinExistence type="predicted"/>
<dbReference type="EMBL" id="SJPJ01000001">
    <property type="protein sequence ID" value="TWT80241.1"/>
    <property type="molecule type" value="Genomic_DNA"/>
</dbReference>
<evidence type="ECO:0000313" key="2">
    <source>
        <dbReference type="EMBL" id="TWT80241.1"/>
    </source>
</evidence>
<dbReference type="Proteomes" id="UP000315010">
    <property type="component" value="Unassembled WGS sequence"/>
</dbReference>
<dbReference type="RefSeq" id="WP_146395300.1">
    <property type="nucleotide sequence ID" value="NZ_SJPJ01000001.1"/>
</dbReference>
<gene>
    <name evidence="2" type="ORF">CA13_16540</name>
</gene>
<feature type="chain" id="PRO_5022692591" description="GH16 domain-containing protein" evidence="1">
    <location>
        <begin position="27"/>
        <end position="295"/>
    </location>
</feature>
<dbReference type="AlphaFoldDB" id="A0A5C5Z072"/>
<comment type="caution">
    <text evidence="2">The sequence shown here is derived from an EMBL/GenBank/DDBJ whole genome shotgun (WGS) entry which is preliminary data.</text>
</comment>